<reference evidence="1 3" key="1">
    <citation type="submission" date="2014-08" db="EMBL/GenBank/DDBJ databases">
        <title>Complete genome sequence of Corynebacterium flavescens OJ8(T)(=DSM 20296(T)), isolated from cheese.</title>
        <authorList>
            <person name="Ruckert C."/>
            <person name="Albersmeier A."/>
            <person name="Winkler A."/>
            <person name="Kalinowski J."/>
        </authorList>
    </citation>
    <scope>NUCLEOTIDE SEQUENCE [LARGE SCALE GENOMIC DNA]</scope>
    <source>
        <strain evidence="1 3">OJ8</strain>
    </source>
</reference>
<accession>A0A1L7CNJ7</accession>
<dbReference type="EMBL" id="CP009246">
    <property type="protein sequence ID" value="APT87385.1"/>
    <property type="molecule type" value="Genomic_DNA"/>
</dbReference>
<reference evidence="2 4" key="2">
    <citation type="submission" date="2019-06" db="EMBL/GenBank/DDBJ databases">
        <title>Whole genome shotgun sequence of Corynebacterium flavescens NBRC 14136.</title>
        <authorList>
            <person name="Hosoyama A."/>
            <person name="Uohara A."/>
            <person name="Ohji S."/>
            <person name="Ichikawa N."/>
        </authorList>
    </citation>
    <scope>NUCLEOTIDE SEQUENCE [LARGE SCALE GENOMIC DNA]</scope>
    <source>
        <strain evidence="2 4">NBRC 14136</strain>
    </source>
</reference>
<evidence type="ECO:0000313" key="1">
    <source>
        <dbReference type="EMBL" id="APT87385.1"/>
    </source>
</evidence>
<proteinExistence type="predicted"/>
<dbReference type="RefSeq" id="WP_075730310.1">
    <property type="nucleotide sequence ID" value="NZ_BJNB01000016.1"/>
</dbReference>
<dbReference type="Proteomes" id="UP000185479">
    <property type="component" value="Chromosome"/>
</dbReference>
<keyword evidence="3" id="KW-1185">Reference proteome</keyword>
<dbReference type="STRING" id="28028.CFLV_09445"/>
<evidence type="ECO:0000313" key="3">
    <source>
        <dbReference type="Proteomes" id="UP000185479"/>
    </source>
</evidence>
<evidence type="ECO:0000313" key="2">
    <source>
        <dbReference type="EMBL" id="GEB97771.1"/>
    </source>
</evidence>
<organism evidence="1 3">
    <name type="scientific">Corynebacterium flavescens</name>
    <dbReference type="NCBI Taxonomy" id="28028"/>
    <lineage>
        <taxon>Bacteria</taxon>
        <taxon>Bacillati</taxon>
        <taxon>Actinomycetota</taxon>
        <taxon>Actinomycetes</taxon>
        <taxon>Mycobacteriales</taxon>
        <taxon>Corynebacteriaceae</taxon>
        <taxon>Corynebacterium</taxon>
    </lineage>
</organism>
<dbReference type="EMBL" id="BJNB01000016">
    <property type="protein sequence ID" value="GEB97771.1"/>
    <property type="molecule type" value="Genomic_DNA"/>
</dbReference>
<evidence type="ECO:0000313" key="4">
    <source>
        <dbReference type="Proteomes" id="UP000315353"/>
    </source>
</evidence>
<dbReference type="OrthoDB" id="1624479at2"/>
<dbReference type="KEGG" id="cfc:CFLV_09445"/>
<dbReference type="GeneID" id="82880924"/>
<dbReference type="AlphaFoldDB" id="A0A1L7CNJ7"/>
<evidence type="ECO:0008006" key="5">
    <source>
        <dbReference type="Google" id="ProtNLM"/>
    </source>
</evidence>
<gene>
    <name evidence="2" type="ORF">CFL01nite_12660</name>
    <name evidence="1" type="ORF">CFLV_09445</name>
</gene>
<dbReference type="Pfam" id="PF25209">
    <property type="entry name" value="Phage_capsid_4"/>
    <property type="match status" value="1"/>
</dbReference>
<dbReference type="Proteomes" id="UP000315353">
    <property type="component" value="Unassembled WGS sequence"/>
</dbReference>
<protein>
    <recommendedName>
        <fullName evidence="5">Major capsid protein</fullName>
    </recommendedName>
</protein>
<name>A0A1L7CNJ7_CORFL</name>
<sequence length="303" mass="32003">MTVASFVPKFWAPSLEVPYQQALVYAQPGIADTKFQPILQNSGDTVSINAIGAAKIKDHNRTEDLVYDEIGTTELKLVMDKEKYYGFLVSDVDAKQATGDFQGAATEEHGRGMADVVDKDIAAELKAGAGTKLGSKPVFDGSDFYRPADEQLTAWDIVRKLALELNKVSAPTAARWVVVGPNFGSALIADRRVTQADAAGTDVVARSGLISAIPQLGLNIYQSTNVPVTGGREIIIAGVPGALAFASQLRTLEAFRNPDRFGDVIRGLQVYGSKVIRPSGIVSIEADVKPGVIGGTVAGGVGA</sequence>